<name>A0A1C6V4Y3_9ACTN</name>
<keyword evidence="2" id="KW-1185">Reference proteome</keyword>
<dbReference type="RefSeq" id="WP_175440624.1">
    <property type="nucleotide sequence ID" value="NZ_BMMJ01000008.1"/>
</dbReference>
<gene>
    <name evidence="1" type="ORF">GA0070617_4523</name>
</gene>
<organism evidence="1 2">
    <name type="scientific">Micromonospora yangpuensis</name>
    <dbReference type="NCBI Taxonomy" id="683228"/>
    <lineage>
        <taxon>Bacteria</taxon>
        <taxon>Bacillati</taxon>
        <taxon>Actinomycetota</taxon>
        <taxon>Actinomycetes</taxon>
        <taxon>Micromonosporales</taxon>
        <taxon>Micromonosporaceae</taxon>
        <taxon>Micromonospora</taxon>
    </lineage>
</organism>
<evidence type="ECO:0000313" key="2">
    <source>
        <dbReference type="Proteomes" id="UP000198937"/>
    </source>
</evidence>
<proteinExistence type="predicted"/>
<sequence>MSVDEPTDPLSIAVVARRVLAEHEAGHPCWRCTADTVATCREVDWWRAQLARVAS</sequence>
<dbReference type="STRING" id="683228.GA0070617_4523"/>
<dbReference type="Proteomes" id="UP000198937">
    <property type="component" value="Unassembled WGS sequence"/>
</dbReference>
<protein>
    <submittedName>
        <fullName evidence="1">Uncharacterized protein</fullName>
    </submittedName>
</protein>
<dbReference type="AlphaFoldDB" id="A0A1C6V4Y3"/>
<dbReference type="EMBL" id="FMIA01000002">
    <property type="protein sequence ID" value="SCL60950.1"/>
    <property type="molecule type" value="Genomic_DNA"/>
</dbReference>
<evidence type="ECO:0000313" key="1">
    <source>
        <dbReference type="EMBL" id="SCL60950.1"/>
    </source>
</evidence>
<accession>A0A1C6V4Y3</accession>
<reference evidence="1 2" key="1">
    <citation type="submission" date="2016-06" db="EMBL/GenBank/DDBJ databases">
        <authorList>
            <person name="Kjaerup R.B."/>
            <person name="Dalgaard T.S."/>
            <person name="Juul-Madsen H.R."/>
        </authorList>
    </citation>
    <scope>NUCLEOTIDE SEQUENCE [LARGE SCALE GENOMIC DNA]</scope>
    <source>
        <strain evidence="1 2">DSM 45577</strain>
    </source>
</reference>